<dbReference type="Proteomes" id="UP000244309">
    <property type="component" value="Unassembled WGS sequence"/>
</dbReference>
<reference evidence="7 8" key="1">
    <citation type="submission" date="2017-12" db="EMBL/GenBank/DDBJ databases">
        <title>Genome Sequence of a Multidrug-Resistant Candida haemulonii Isolate from a Patient with Chronic Leg Ulcers in Israel.</title>
        <authorList>
            <person name="Chow N.A."/>
            <person name="Gade L."/>
            <person name="Batra D."/>
            <person name="Rowe L.A."/>
            <person name="Ben-Ami R."/>
            <person name="Loparev V.N."/>
            <person name="Litvintseva A.P."/>
        </authorList>
    </citation>
    <scope>NUCLEOTIDE SEQUENCE [LARGE SCALE GENOMIC DNA]</scope>
    <source>
        <strain evidence="7 8">B11899</strain>
    </source>
</reference>
<accession>A0A2V1AR00</accession>
<evidence type="ECO:0000256" key="6">
    <source>
        <dbReference type="RuleBase" id="RU363007"/>
    </source>
</evidence>
<comment type="caution">
    <text evidence="7">The sequence shown here is derived from an EMBL/GenBank/DDBJ whole genome shotgun (WGS) entry which is preliminary data.</text>
</comment>
<gene>
    <name evidence="7" type="ORF">CXQ85_001713</name>
</gene>
<name>A0A2V1AR00_9ASCO</name>
<comment type="similarity">
    <text evidence="2 6">Belongs to the GEP5 family.</text>
</comment>
<protein>
    <recommendedName>
        <fullName evidence="3 6">Genetic interactor of prohibitin 5, mitochondrial</fullName>
    </recommendedName>
</protein>
<evidence type="ECO:0000313" key="8">
    <source>
        <dbReference type="Proteomes" id="UP000244309"/>
    </source>
</evidence>
<evidence type="ECO:0000256" key="3">
    <source>
        <dbReference type="ARBA" id="ARBA00018341"/>
    </source>
</evidence>
<evidence type="ECO:0000256" key="1">
    <source>
        <dbReference type="ARBA" id="ARBA00004173"/>
    </source>
</evidence>
<comment type="function">
    <text evidence="5 6">Essential for respiratory growth and required for maintenance of mtDNA. Required for cell survival in the absence of prohibitins.</text>
</comment>
<organism evidence="7 8">
    <name type="scientific">Candidozyma haemuli</name>
    <dbReference type="NCBI Taxonomy" id="45357"/>
    <lineage>
        <taxon>Eukaryota</taxon>
        <taxon>Fungi</taxon>
        <taxon>Dikarya</taxon>
        <taxon>Ascomycota</taxon>
        <taxon>Saccharomycotina</taxon>
        <taxon>Pichiomycetes</taxon>
        <taxon>Metschnikowiaceae</taxon>
        <taxon>Candidozyma</taxon>
    </lineage>
</organism>
<evidence type="ECO:0000256" key="2">
    <source>
        <dbReference type="ARBA" id="ARBA00008036"/>
    </source>
</evidence>
<dbReference type="InterPro" id="IPR031455">
    <property type="entry name" value="Gep5"/>
</dbReference>
<dbReference type="AlphaFoldDB" id="A0A2V1AR00"/>
<dbReference type="RefSeq" id="XP_025340876.1">
    <property type="nucleotide sequence ID" value="XM_025485411.1"/>
</dbReference>
<evidence type="ECO:0000256" key="5">
    <source>
        <dbReference type="ARBA" id="ARBA00025061"/>
    </source>
</evidence>
<dbReference type="EMBL" id="PKFO01000003">
    <property type="protein sequence ID" value="PVH19936.1"/>
    <property type="molecule type" value="Genomic_DNA"/>
</dbReference>
<dbReference type="OrthoDB" id="4018833at2759"/>
<dbReference type="GeneID" id="37007044"/>
<keyword evidence="4 6" id="KW-0496">Mitochondrion</keyword>
<evidence type="ECO:0000313" key="7">
    <source>
        <dbReference type="EMBL" id="PVH19936.1"/>
    </source>
</evidence>
<dbReference type="GO" id="GO:0005739">
    <property type="term" value="C:mitochondrion"/>
    <property type="evidence" value="ECO:0007669"/>
    <property type="project" value="UniProtKB-SubCell"/>
</dbReference>
<comment type="subcellular location">
    <subcellularLocation>
        <location evidence="1 6">Mitochondrion</location>
    </subcellularLocation>
</comment>
<evidence type="ECO:0000256" key="4">
    <source>
        <dbReference type="ARBA" id="ARBA00023128"/>
    </source>
</evidence>
<proteinExistence type="inferred from homology"/>
<sequence>MKPTLSYYKKLYKNLNRLPLDVGSLNLAKSKARDAFRNGRSIPNAPVEDPKWYHKVMKTTDEVLKGDNFSIHKVLDLLYKDSEPQQPWVKEFINTKYSAFKPVWPTVHLLHEFGQKKHISRYDKELANSSPELKGFSLMNEMKLSLPRGETPIKPLRKIHSKSSIEEVLEKVKPFYSFVLKHSETLLDVKLKPLEVLHEPTSYGLPKSVASRERDIRTKVSSVKDIIQRIRPLTKKHMFHLGEVASGRSNDSTISINENFFRYASRQHDRNKDISPYEKKYILHKQLIPNERNIRFFYKEMTKVITK</sequence>
<keyword evidence="8" id="KW-1185">Reference proteome</keyword>
<dbReference type="VEuPathDB" id="FungiDB:CXQ85_001713"/>
<dbReference type="Pfam" id="PF17053">
    <property type="entry name" value="GEP5"/>
    <property type="match status" value="1"/>
</dbReference>